<gene>
    <name evidence="3" type="ORF">IPP15_14600</name>
</gene>
<dbReference type="InterPro" id="IPR004143">
    <property type="entry name" value="BPL_LPL_catalytic"/>
</dbReference>
<evidence type="ECO:0000313" key="4">
    <source>
        <dbReference type="Proteomes" id="UP000808337"/>
    </source>
</evidence>
<sequence>MEDLRLYETLDSTNKESQRLLVSGQKLHGSAILALDQTEGRGQYGRSWFSEPGNHLAISIILQLDYMLVEDLPLLSLKTSIDVVRSLSFFAPELKPLIKWPNDIYVGNLKLAGILIENSISSSKVQHSIIGIGMNVNESAFPSDLTNPISLFLLTDRKFEIIPLGEKLKKEMMKVLDEPIEKWKPEYDQLIYGLGNQKDFELNGKNVIATIIGVGTDGKLSLDIDGRSKSYFSHEIKWLK</sequence>
<dbReference type="Gene3D" id="3.30.930.10">
    <property type="entry name" value="Bira Bifunctional Protein, Domain 2"/>
    <property type="match status" value="1"/>
</dbReference>
<dbReference type="PANTHER" id="PTHR12835">
    <property type="entry name" value="BIOTIN PROTEIN LIGASE"/>
    <property type="match status" value="1"/>
</dbReference>
<dbReference type="Proteomes" id="UP000808337">
    <property type="component" value="Unassembled WGS sequence"/>
</dbReference>
<proteinExistence type="predicted"/>
<dbReference type="NCBIfam" id="TIGR00121">
    <property type="entry name" value="birA_ligase"/>
    <property type="match status" value="1"/>
</dbReference>
<dbReference type="InterPro" id="IPR004408">
    <property type="entry name" value="Biotin_CoA_COase_ligase"/>
</dbReference>
<accession>A0A9D7SWR2</accession>
<evidence type="ECO:0000313" key="3">
    <source>
        <dbReference type="EMBL" id="MBK9983586.1"/>
    </source>
</evidence>
<dbReference type="PROSITE" id="PS51733">
    <property type="entry name" value="BPL_LPL_CATALYTIC"/>
    <property type="match status" value="1"/>
</dbReference>
<evidence type="ECO:0000259" key="2">
    <source>
        <dbReference type="PROSITE" id="PS51733"/>
    </source>
</evidence>
<dbReference type="PANTHER" id="PTHR12835:SF5">
    <property type="entry name" value="BIOTIN--PROTEIN LIGASE"/>
    <property type="match status" value="1"/>
</dbReference>
<dbReference type="EMBL" id="JADKGY010000021">
    <property type="protein sequence ID" value="MBK9983586.1"/>
    <property type="molecule type" value="Genomic_DNA"/>
</dbReference>
<feature type="domain" description="BPL/LPL catalytic" evidence="2">
    <location>
        <begin position="1"/>
        <end position="180"/>
    </location>
</feature>
<organism evidence="3 4">
    <name type="scientific">Candidatus Opimibacter skivensis</name>
    <dbReference type="NCBI Taxonomy" id="2982028"/>
    <lineage>
        <taxon>Bacteria</taxon>
        <taxon>Pseudomonadati</taxon>
        <taxon>Bacteroidota</taxon>
        <taxon>Saprospiria</taxon>
        <taxon>Saprospirales</taxon>
        <taxon>Saprospiraceae</taxon>
        <taxon>Candidatus Opimibacter</taxon>
    </lineage>
</organism>
<dbReference type="EC" id="6.3.4.15" evidence="3"/>
<dbReference type="GO" id="GO:0005737">
    <property type="term" value="C:cytoplasm"/>
    <property type="evidence" value="ECO:0007669"/>
    <property type="project" value="TreeGrafter"/>
</dbReference>
<dbReference type="CDD" id="cd16442">
    <property type="entry name" value="BPL"/>
    <property type="match status" value="1"/>
</dbReference>
<reference evidence="3 4" key="1">
    <citation type="submission" date="2020-10" db="EMBL/GenBank/DDBJ databases">
        <title>Connecting structure to function with the recovery of over 1000 high-quality activated sludge metagenome-assembled genomes encoding full-length rRNA genes using long-read sequencing.</title>
        <authorList>
            <person name="Singleton C.M."/>
            <person name="Petriglieri F."/>
            <person name="Kristensen J.M."/>
            <person name="Kirkegaard R.H."/>
            <person name="Michaelsen T.Y."/>
            <person name="Andersen M.H."/>
            <person name="Karst S.M."/>
            <person name="Dueholm M.S."/>
            <person name="Nielsen P.H."/>
            <person name="Albertsen M."/>
        </authorList>
    </citation>
    <scope>NUCLEOTIDE SEQUENCE [LARGE SCALE GENOMIC DNA]</scope>
    <source>
        <strain evidence="3">Ribe_18-Q3-R11-54_MAXAC.273</strain>
    </source>
</reference>
<dbReference type="AlphaFoldDB" id="A0A9D7SWR2"/>
<dbReference type="SUPFAM" id="SSF55681">
    <property type="entry name" value="Class II aaRS and biotin synthetases"/>
    <property type="match status" value="1"/>
</dbReference>
<dbReference type="Pfam" id="PF03099">
    <property type="entry name" value="BPL_LplA_LipB"/>
    <property type="match status" value="1"/>
</dbReference>
<dbReference type="InterPro" id="IPR045864">
    <property type="entry name" value="aa-tRNA-synth_II/BPL/LPL"/>
</dbReference>
<protein>
    <submittedName>
        <fullName evidence="3">Biotin--[acetyl-CoA-carboxylase] ligase</fullName>
        <ecNumber evidence="3">6.3.4.15</ecNumber>
    </submittedName>
</protein>
<name>A0A9D7SWR2_9BACT</name>
<evidence type="ECO:0000256" key="1">
    <source>
        <dbReference type="ARBA" id="ARBA00022598"/>
    </source>
</evidence>
<comment type="caution">
    <text evidence="3">The sequence shown here is derived from an EMBL/GenBank/DDBJ whole genome shotgun (WGS) entry which is preliminary data.</text>
</comment>
<keyword evidence="1 3" id="KW-0436">Ligase</keyword>
<dbReference type="GO" id="GO:0004077">
    <property type="term" value="F:biotin--[biotin carboxyl-carrier protein] ligase activity"/>
    <property type="evidence" value="ECO:0007669"/>
    <property type="project" value="UniProtKB-EC"/>
</dbReference>